<protein>
    <recommendedName>
        <fullName evidence="2">N-acetylmuramoyl-L-alanine amidase</fullName>
        <ecNumber evidence="2">3.5.1.28</ecNumber>
    </recommendedName>
</protein>
<evidence type="ECO:0000256" key="1">
    <source>
        <dbReference type="ARBA" id="ARBA00001561"/>
    </source>
</evidence>
<dbReference type="Proteomes" id="UP000095558">
    <property type="component" value="Unassembled WGS sequence"/>
</dbReference>
<comment type="catalytic activity">
    <reaction evidence="1">
        <text>Hydrolyzes the link between N-acetylmuramoyl residues and L-amino acid residues in certain cell-wall glycopeptides.</text>
        <dbReference type="EC" id="3.5.1.28"/>
    </reaction>
</comment>
<evidence type="ECO:0000259" key="5">
    <source>
        <dbReference type="SMART" id="SM00644"/>
    </source>
</evidence>
<dbReference type="CDD" id="cd06583">
    <property type="entry name" value="PGRP"/>
    <property type="match status" value="1"/>
</dbReference>
<evidence type="ECO:0000313" key="7">
    <source>
        <dbReference type="Proteomes" id="UP000095558"/>
    </source>
</evidence>
<proteinExistence type="predicted"/>
<dbReference type="EC" id="3.5.1.28" evidence="2"/>
<dbReference type="EMBL" id="CYZV01000011">
    <property type="protein sequence ID" value="CUO03072.1"/>
    <property type="molecule type" value="Genomic_DNA"/>
</dbReference>
<dbReference type="Pfam" id="PF01510">
    <property type="entry name" value="Amidase_2"/>
    <property type="match status" value="1"/>
</dbReference>
<dbReference type="Gene3D" id="3.40.80.10">
    <property type="entry name" value="Peptidoglycan recognition protein-like"/>
    <property type="match status" value="1"/>
</dbReference>
<dbReference type="InterPro" id="IPR051206">
    <property type="entry name" value="NAMLAA_amidase_2"/>
</dbReference>
<sequence>MILIKQRFIKFNFTKRNEKPKYIVIHDTDNPGLDAEYHYNYFNSENKNASADFFVDSKQIIQTVDSDVNYSWHCGDGYGKYGITNQNSLGIEICIEKDGNPTEATLQSTLELIKFLMKKYNISINNVVRHYDASRKKCPKSFMKNNWCKWYEFKRTLCNS</sequence>
<evidence type="ECO:0000256" key="4">
    <source>
        <dbReference type="ARBA" id="ARBA00023316"/>
    </source>
</evidence>
<evidence type="ECO:0000256" key="2">
    <source>
        <dbReference type="ARBA" id="ARBA00011901"/>
    </source>
</evidence>
<reference evidence="6 7" key="1">
    <citation type="submission" date="2015-09" db="EMBL/GenBank/DDBJ databases">
        <authorList>
            <consortium name="Pathogen Informatics"/>
        </authorList>
    </citation>
    <scope>NUCLEOTIDE SEQUENCE [LARGE SCALE GENOMIC DNA]</scope>
    <source>
        <strain evidence="6 7">2789STDY5834855</strain>
    </source>
</reference>
<dbReference type="AlphaFoldDB" id="A0A174BPT7"/>
<dbReference type="PANTHER" id="PTHR30417">
    <property type="entry name" value="N-ACETYLMURAMOYL-L-ALANINE AMIDASE AMID"/>
    <property type="match status" value="1"/>
</dbReference>
<keyword evidence="3 6" id="KW-0378">Hydrolase</keyword>
<dbReference type="GO" id="GO:0009253">
    <property type="term" value="P:peptidoglycan catabolic process"/>
    <property type="evidence" value="ECO:0007669"/>
    <property type="project" value="InterPro"/>
</dbReference>
<dbReference type="SMART" id="SM00644">
    <property type="entry name" value="Ami_2"/>
    <property type="match status" value="1"/>
</dbReference>
<feature type="domain" description="N-acetylmuramoyl-L-alanine amidase" evidence="5">
    <location>
        <begin position="8"/>
        <end position="150"/>
    </location>
</feature>
<accession>A0A174BPT7</accession>
<dbReference type="RefSeq" id="WP_207642524.1">
    <property type="nucleotide sequence ID" value="NZ_CYZV01000011.1"/>
</dbReference>
<gene>
    <name evidence="6" type="primary">cwlH</name>
    <name evidence="6" type="ORF">ERS852470_01275</name>
</gene>
<dbReference type="InterPro" id="IPR036505">
    <property type="entry name" value="Amidase/PGRP_sf"/>
</dbReference>
<dbReference type="GO" id="GO:0009254">
    <property type="term" value="P:peptidoglycan turnover"/>
    <property type="evidence" value="ECO:0007669"/>
    <property type="project" value="TreeGrafter"/>
</dbReference>
<evidence type="ECO:0000313" key="6">
    <source>
        <dbReference type="EMBL" id="CUO03072.1"/>
    </source>
</evidence>
<keyword evidence="4" id="KW-0961">Cell wall biogenesis/degradation</keyword>
<dbReference type="GO" id="GO:0071555">
    <property type="term" value="P:cell wall organization"/>
    <property type="evidence" value="ECO:0007669"/>
    <property type="project" value="UniProtKB-KW"/>
</dbReference>
<name>A0A174BPT7_9CLOT</name>
<dbReference type="PANTHER" id="PTHR30417:SF1">
    <property type="entry name" value="N-ACETYLMURAMOYL-L-ALANINE AMIDASE AMID"/>
    <property type="match status" value="1"/>
</dbReference>
<dbReference type="InterPro" id="IPR002502">
    <property type="entry name" value="Amidase_domain"/>
</dbReference>
<dbReference type="SUPFAM" id="SSF55846">
    <property type="entry name" value="N-acetylmuramoyl-L-alanine amidase-like"/>
    <property type="match status" value="1"/>
</dbReference>
<evidence type="ECO:0000256" key="3">
    <source>
        <dbReference type="ARBA" id="ARBA00022801"/>
    </source>
</evidence>
<organism evidence="6 7">
    <name type="scientific">Clostridium disporicum</name>
    <dbReference type="NCBI Taxonomy" id="84024"/>
    <lineage>
        <taxon>Bacteria</taxon>
        <taxon>Bacillati</taxon>
        <taxon>Bacillota</taxon>
        <taxon>Clostridia</taxon>
        <taxon>Eubacteriales</taxon>
        <taxon>Clostridiaceae</taxon>
        <taxon>Clostridium</taxon>
    </lineage>
</organism>
<dbReference type="GO" id="GO:0008745">
    <property type="term" value="F:N-acetylmuramoyl-L-alanine amidase activity"/>
    <property type="evidence" value="ECO:0007669"/>
    <property type="project" value="UniProtKB-EC"/>
</dbReference>